<keyword evidence="2" id="KW-1185">Reference proteome</keyword>
<organism evidence="1 2">
    <name type="scientific">Helianthus annuus</name>
    <name type="common">Common sunflower</name>
    <dbReference type="NCBI Taxonomy" id="4232"/>
    <lineage>
        <taxon>Eukaryota</taxon>
        <taxon>Viridiplantae</taxon>
        <taxon>Streptophyta</taxon>
        <taxon>Embryophyta</taxon>
        <taxon>Tracheophyta</taxon>
        <taxon>Spermatophyta</taxon>
        <taxon>Magnoliopsida</taxon>
        <taxon>eudicotyledons</taxon>
        <taxon>Gunneridae</taxon>
        <taxon>Pentapetalae</taxon>
        <taxon>asterids</taxon>
        <taxon>campanulids</taxon>
        <taxon>Asterales</taxon>
        <taxon>Asteraceae</taxon>
        <taxon>Asteroideae</taxon>
        <taxon>Heliantheae alliance</taxon>
        <taxon>Heliantheae</taxon>
        <taxon>Helianthus</taxon>
    </lineage>
</organism>
<accession>A0A251SB18</accession>
<name>A0A251SB18_HELAN</name>
<reference evidence="2" key="1">
    <citation type="journal article" date="2017" name="Nature">
        <title>The sunflower genome provides insights into oil metabolism, flowering and Asterid evolution.</title>
        <authorList>
            <person name="Badouin H."/>
            <person name="Gouzy J."/>
            <person name="Grassa C.J."/>
            <person name="Murat F."/>
            <person name="Staton S.E."/>
            <person name="Cottret L."/>
            <person name="Lelandais-Briere C."/>
            <person name="Owens G.L."/>
            <person name="Carrere S."/>
            <person name="Mayjonade B."/>
            <person name="Legrand L."/>
            <person name="Gill N."/>
            <person name="Kane N.C."/>
            <person name="Bowers J.E."/>
            <person name="Hubner S."/>
            <person name="Bellec A."/>
            <person name="Berard A."/>
            <person name="Berges H."/>
            <person name="Blanchet N."/>
            <person name="Boniface M.C."/>
            <person name="Brunel D."/>
            <person name="Catrice O."/>
            <person name="Chaidir N."/>
            <person name="Claudel C."/>
            <person name="Donnadieu C."/>
            <person name="Faraut T."/>
            <person name="Fievet G."/>
            <person name="Helmstetter N."/>
            <person name="King M."/>
            <person name="Knapp S.J."/>
            <person name="Lai Z."/>
            <person name="Le Paslier M.C."/>
            <person name="Lippi Y."/>
            <person name="Lorenzon L."/>
            <person name="Mandel J.R."/>
            <person name="Marage G."/>
            <person name="Marchand G."/>
            <person name="Marquand E."/>
            <person name="Bret-Mestries E."/>
            <person name="Morien E."/>
            <person name="Nambeesan S."/>
            <person name="Nguyen T."/>
            <person name="Pegot-Espagnet P."/>
            <person name="Pouilly N."/>
            <person name="Raftis F."/>
            <person name="Sallet E."/>
            <person name="Schiex T."/>
            <person name="Thomas J."/>
            <person name="Vandecasteele C."/>
            <person name="Vares D."/>
            <person name="Vear F."/>
            <person name="Vautrin S."/>
            <person name="Crespi M."/>
            <person name="Mangin B."/>
            <person name="Burke J.M."/>
            <person name="Salse J."/>
            <person name="Munos S."/>
            <person name="Vincourt P."/>
            <person name="Rieseberg L.H."/>
            <person name="Langlade N.B."/>
        </authorList>
    </citation>
    <scope>NUCLEOTIDE SEQUENCE [LARGE SCALE GENOMIC DNA]</scope>
    <source>
        <strain evidence="2">cv. SF193</strain>
    </source>
</reference>
<evidence type="ECO:0000313" key="2">
    <source>
        <dbReference type="Proteomes" id="UP000215914"/>
    </source>
</evidence>
<dbReference type="EMBL" id="CM007904">
    <property type="protein sequence ID" value="OTF96049.1"/>
    <property type="molecule type" value="Genomic_DNA"/>
</dbReference>
<proteinExistence type="predicted"/>
<gene>
    <name evidence="1" type="ORF">HannXRQ_Chr15g0489821</name>
</gene>
<sequence>MNSGQCLLVVDVCSGLLITFLHEYFPQGFLLGFAWSSLLNFSRRSGQVSFALCNLMFGGCSDCFNGENDFCVWGFRSDLRFMRFCTPGV</sequence>
<dbReference type="AlphaFoldDB" id="A0A251SB18"/>
<dbReference type="Proteomes" id="UP000215914">
    <property type="component" value="Chromosome 15"/>
</dbReference>
<evidence type="ECO:0000313" key="1">
    <source>
        <dbReference type="EMBL" id="OTF96049.1"/>
    </source>
</evidence>
<protein>
    <submittedName>
        <fullName evidence="1">Uncharacterized protein</fullName>
    </submittedName>
</protein>
<dbReference type="InParanoid" id="A0A251SB18"/>